<dbReference type="GO" id="GO:0000981">
    <property type="term" value="F:DNA-binding transcription factor activity, RNA polymerase II-specific"/>
    <property type="evidence" value="ECO:0007669"/>
    <property type="project" value="TreeGrafter"/>
</dbReference>
<dbReference type="GO" id="GO:0000977">
    <property type="term" value="F:RNA polymerase II transcription regulatory region sequence-specific DNA binding"/>
    <property type="evidence" value="ECO:0007669"/>
    <property type="project" value="TreeGrafter"/>
</dbReference>
<dbReference type="InterPro" id="IPR013087">
    <property type="entry name" value="Znf_C2H2_type"/>
</dbReference>
<accession>A0A8J2KCK4</accession>
<evidence type="ECO:0000313" key="8">
    <source>
        <dbReference type="Proteomes" id="UP000708208"/>
    </source>
</evidence>
<dbReference type="SMART" id="SM00355">
    <property type="entry name" value="ZnF_C2H2"/>
    <property type="match status" value="3"/>
</dbReference>
<name>A0A8J2KCK4_9HEXA</name>
<evidence type="ECO:0000259" key="6">
    <source>
        <dbReference type="PROSITE" id="PS50157"/>
    </source>
</evidence>
<evidence type="ECO:0000256" key="2">
    <source>
        <dbReference type="ARBA" id="ARBA00022737"/>
    </source>
</evidence>
<dbReference type="GO" id="GO:0005634">
    <property type="term" value="C:nucleus"/>
    <property type="evidence" value="ECO:0007669"/>
    <property type="project" value="TreeGrafter"/>
</dbReference>
<evidence type="ECO:0000313" key="7">
    <source>
        <dbReference type="EMBL" id="CAG7733852.1"/>
    </source>
</evidence>
<protein>
    <recommendedName>
        <fullName evidence="6">C2H2-type domain-containing protein</fullName>
    </recommendedName>
</protein>
<keyword evidence="3 5" id="KW-0863">Zinc-finger</keyword>
<dbReference type="PANTHER" id="PTHR24409">
    <property type="entry name" value="ZINC FINGER PROTEIN 142"/>
    <property type="match status" value="1"/>
</dbReference>
<dbReference type="EMBL" id="CAJVCH010257747">
    <property type="protein sequence ID" value="CAG7733852.1"/>
    <property type="molecule type" value="Genomic_DNA"/>
</dbReference>
<evidence type="ECO:0000256" key="4">
    <source>
        <dbReference type="ARBA" id="ARBA00022833"/>
    </source>
</evidence>
<proteinExistence type="predicted"/>
<keyword evidence="2" id="KW-0677">Repeat</keyword>
<feature type="non-terminal residue" evidence="7">
    <location>
        <position position="1"/>
    </location>
</feature>
<organism evidence="7 8">
    <name type="scientific">Allacma fusca</name>
    <dbReference type="NCBI Taxonomy" id="39272"/>
    <lineage>
        <taxon>Eukaryota</taxon>
        <taxon>Metazoa</taxon>
        <taxon>Ecdysozoa</taxon>
        <taxon>Arthropoda</taxon>
        <taxon>Hexapoda</taxon>
        <taxon>Collembola</taxon>
        <taxon>Symphypleona</taxon>
        <taxon>Sminthuridae</taxon>
        <taxon>Allacma</taxon>
    </lineage>
</organism>
<evidence type="ECO:0000256" key="3">
    <source>
        <dbReference type="ARBA" id="ARBA00022771"/>
    </source>
</evidence>
<evidence type="ECO:0000256" key="5">
    <source>
        <dbReference type="PROSITE-ProRule" id="PRU00042"/>
    </source>
</evidence>
<reference evidence="7" key="1">
    <citation type="submission" date="2021-06" db="EMBL/GenBank/DDBJ databases">
        <authorList>
            <person name="Hodson N. C."/>
            <person name="Mongue J. A."/>
            <person name="Jaron S. K."/>
        </authorList>
    </citation>
    <scope>NUCLEOTIDE SEQUENCE</scope>
</reference>
<dbReference type="AlphaFoldDB" id="A0A8J2KCK4"/>
<dbReference type="Proteomes" id="UP000708208">
    <property type="component" value="Unassembled WGS sequence"/>
</dbReference>
<dbReference type="PROSITE" id="PS50157">
    <property type="entry name" value="ZINC_FINGER_C2H2_2"/>
    <property type="match status" value="1"/>
</dbReference>
<sequence length="278" mass="31211">MSSLTIECIFGVLMKGVYLSLNIKAFKVLIVSAKFDANEKGTLRQFCTLINEIPRQRQLQSVQGLPEPTCVTPSPTLETAEMNTRAISAEAPKAPEPIQRRITNEPDITWKARKRSRVLDIDVSEAGITLNLITGAVQPLANDSTRLELFYSCQHCSFCSYDTSKFKDHIFSRSPGTLFQCHLCTFKSCTPTGMRIHMGKIHSSLRINAEVVPKSVVQTIAVIAEAPEAETPPVAVQKSYLSIPKAKSGYQCSHCQKKFWKKVQFQHHLRTHTRERSF</sequence>
<keyword evidence="8" id="KW-1185">Reference proteome</keyword>
<dbReference type="PANTHER" id="PTHR24409:SF295">
    <property type="entry name" value="AZ2-RELATED"/>
    <property type="match status" value="1"/>
</dbReference>
<feature type="domain" description="C2H2-type" evidence="6">
    <location>
        <begin position="250"/>
        <end position="277"/>
    </location>
</feature>
<dbReference type="PROSITE" id="PS00028">
    <property type="entry name" value="ZINC_FINGER_C2H2_1"/>
    <property type="match status" value="1"/>
</dbReference>
<gene>
    <name evidence="7" type="ORF">AFUS01_LOCUS22274</name>
</gene>
<dbReference type="GO" id="GO:0008270">
    <property type="term" value="F:zinc ion binding"/>
    <property type="evidence" value="ECO:0007669"/>
    <property type="project" value="UniProtKB-KW"/>
</dbReference>
<keyword evidence="4" id="KW-0862">Zinc</keyword>
<keyword evidence="1" id="KW-0479">Metal-binding</keyword>
<feature type="non-terminal residue" evidence="7">
    <location>
        <position position="278"/>
    </location>
</feature>
<comment type="caution">
    <text evidence="7">The sequence shown here is derived from an EMBL/GenBank/DDBJ whole genome shotgun (WGS) entry which is preliminary data.</text>
</comment>
<evidence type="ECO:0000256" key="1">
    <source>
        <dbReference type="ARBA" id="ARBA00022723"/>
    </source>
</evidence>